<dbReference type="PhylomeDB" id="K6V2P5"/>
<organism evidence="1 2">
    <name type="scientific">Plasmodium cynomolgi (strain B)</name>
    <dbReference type="NCBI Taxonomy" id="1120755"/>
    <lineage>
        <taxon>Eukaryota</taxon>
        <taxon>Sar</taxon>
        <taxon>Alveolata</taxon>
        <taxon>Apicomplexa</taxon>
        <taxon>Aconoidasida</taxon>
        <taxon>Haemosporida</taxon>
        <taxon>Plasmodiidae</taxon>
        <taxon>Plasmodium</taxon>
        <taxon>Plasmodium (Plasmodium)</taxon>
    </lineage>
</organism>
<protein>
    <submittedName>
        <fullName evidence="1">CYIR protein</fullName>
    </submittedName>
</protein>
<keyword evidence="2" id="KW-1185">Reference proteome</keyword>
<dbReference type="Pfam" id="PF05795">
    <property type="entry name" value="Plasmodium_Vir"/>
    <property type="match status" value="2"/>
</dbReference>
<dbReference type="RefSeq" id="XP_004227748.1">
    <property type="nucleotide sequence ID" value="XM_004227700.1"/>
</dbReference>
<dbReference type="OrthoDB" id="381445at2759"/>
<dbReference type="Proteomes" id="UP000006319">
    <property type="component" value="Unassembled WGS sequence"/>
</dbReference>
<gene>
    <name evidence="1" type="ORF">PCYB_002790</name>
</gene>
<dbReference type="AlphaFoldDB" id="K6V2P5"/>
<dbReference type="EMBL" id="DF157276">
    <property type="protein sequence ID" value="GAB69530.1"/>
    <property type="molecule type" value="Genomic_DNA"/>
</dbReference>
<name>K6V2P5_PLACD</name>
<proteinExistence type="predicted"/>
<dbReference type="KEGG" id="pcy:PCYB_002790"/>
<dbReference type="OMA" id="HEDHADS"/>
<evidence type="ECO:0000313" key="2">
    <source>
        <dbReference type="Proteomes" id="UP000006319"/>
    </source>
</evidence>
<evidence type="ECO:0000313" key="1">
    <source>
        <dbReference type="EMBL" id="GAB69530.1"/>
    </source>
</evidence>
<dbReference type="VEuPathDB" id="PlasmoDB:PCYB_002790"/>
<dbReference type="GeneID" id="14696072"/>
<accession>K6V2P5</accession>
<sequence length="329" mass="39072">MAGITEDKVELILNDLSLYKLYDVLNREAIEDKDIRYCKDMPRNFKGYKDIYELCKMFEKNLRELPKIMSAETDYNEQCRYLIFWLNDQMRKKFNLYMIPTINKNEIMQEFFSLSSMINANLVNKCRYTYNTDIDLELWKNWKDLYDYIRNKNNIAGKIESDMRLCKTYKEYYTHIESIYEKYKEECCGENYGNCPYHLNFKEWCNKEDILTELKCVQPAELSEFPGVDEKVITAKPAAEDNEELPNAVIFNSTGTVIGTSLGIVLPLIMIYRFTPLGSWINTKIFRKNKLMENMIRNERELLINNSGIGEMNFDNSRYHLVYNSAHNE</sequence>
<dbReference type="InterPro" id="IPR008780">
    <property type="entry name" value="Plasmodium_Vir"/>
</dbReference>
<reference evidence="1 2" key="1">
    <citation type="journal article" date="2012" name="Nat. Genet.">
        <title>Plasmodium cynomolgi genome sequences provide insight into Plasmodium vivax and the monkey malaria clade.</title>
        <authorList>
            <person name="Tachibana S."/>
            <person name="Sullivan S.A."/>
            <person name="Kawai S."/>
            <person name="Nakamura S."/>
            <person name="Kim H.R."/>
            <person name="Goto N."/>
            <person name="Arisue N."/>
            <person name="Palacpac N.M.Q."/>
            <person name="Honma H."/>
            <person name="Yagi M."/>
            <person name="Tougan T."/>
            <person name="Katakai Y."/>
            <person name="Kaneko O."/>
            <person name="Mita T."/>
            <person name="Kita K."/>
            <person name="Yasutomi Y."/>
            <person name="Sutton P.L."/>
            <person name="Shakhbatyan R."/>
            <person name="Horii T."/>
            <person name="Yasunaga T."/>
            <person name="Barnwell J.W."/>
            <person name="Escalante A.A."/>
            <person name="Carlton J.M."/>
            <person name="Tanabe K."/>
        </authorList>
    </citation>
    <scope>NUCLEOTIDE SEQUENCE [LARGE SCALE GENOMIC DNA]</scope>
    <source>
        <strain evidence="1 2">B</strain>
    </source>
</reference>